<dbReference type="PROSITE" id="PS51257">
    <property type="entry name" value="PROKAR_LIPOPROTEIN"/>
    <property type="match status" value="1"/>
</dbReference>
<accession>A0A6G9GRZ0</accession>
<dbReference type="AlphaFoldDB" id="A0A6G9GRZ0"/>
<sequence>MLFRKHTGTIAATAVIGAMLLTACGDGADGTSDRAASAGRALLSNLSFLAGTAEENHAPAKTGDWANVPGTPVVSEVAKKWVQLTAVKTGSPDSNVVNGAGFTLYRFDKDGASPSKSNCDDTCTDTWPPVLIAPKGKIFVDGVDQADVGVVKRDDGSLQVTLSGQPVYRYSGDQEPGDVEGYGVDGTWFSVTPDGMAGVEEN</sequence>
<protein>
    <recommendedName>
        <fullName evidence="3">Lipoprotein</fullName>
    </recommendedName>
</protein>
<dbReference type="EMBL" id="CP050177">
    <property type="protein sequence ID" value="QIQ00970.1"/>
    <property type="molecule type" value="Genomic_DNA"/>
</dbReference>
<evidence type="ECO:0000313" key="1">
    <source>
        <dbReference type="EMBL" id="QIQ00970.1"/>
    </source>
</evidence>
<dbReference type="PANTHER" id="PTHR39335">
    <property type="entry name" value="BLL4220 PROTEIN"/>
    <property type="match status" value="1"/>
</dbReference>
<keyword evidence="2" id="KW-1185">Reference proteome</keyword>
<reference evidence="1 2" key="1">
    <citation type="submission" date="2020-03" db="EMBL/GenBank/DDBJ databases">
        <title>A novel species.</title>
        <authorList>
            <person name="Gao J."/>
        </authorList>
    </citation>
    <scope>NUCLEOTIDE SEQUENCE [LARGE SCALE GENOMIC DNA]</scope>
    <source>
        <strain evidence="1 2">QMT-12</strain>
    </source>
</reference>
<dbReference type="Pfam" id="PF03640">
    <property type="entry name" value="Lipoprotein_15"/>
    <property type="match status" value="2"/>
</dbReference>
<evidence type="ECO:0000313" key="2">
    <source>
        <dbReference type="Proteomes" id="UP000501179"/>
    </source>
</evidence>
<name>A0A6G9GRZ0_9ACTN</name>
<dbReference type="InterPro" id="IPR005297">
    <property type="entry name" value="Lipoprotein_repeat"/>
</dbReference>
<evidence type="ECO:0008006" key="3">
    <source>
        <dbReference type="Google" id="ProtNLM"/>
    </source>
</evidence>
<dbReference type="Proteomes" id="UP000501179">
    <property type="component" value="Chromosome"/>
</dbReference>
<proteinExistence type="predicted"/>
<dbReference type="GO" id="GO:0043448">
    <property type="term" value="P:alkane catabolic process"/>
    <property type="evidence" value="ECO:0007669"/>
    <property type="project" value="TreeGrafter"/>
</dbReference>
<dbReference type="KEGG" id="slia:HA039_00470"/>
<dbReference type="PANTHER" id="PTHR39335:SF1">
    <property type="entry name" value="BLL4220 PROTEIN"/>
    <property type="match status" value="1"/>
</dbReference>
<gene>
    <name evidence="1" type="ORF">HA039_00470</name>
</gene>
<organism evidence="1 2">
    <name type="scientific">Streptomyces liangshanensis</name>
    <dbReference type="NCBI Taxonomy" id="2717324"/>
    <lineage>
        <taxon>Bacteria</taxon>
        <taxon>Bacillati</taxon>
        <taxon>Actinomycetota</taxon>
        <taxon>Actinomycetes</taxon>
        <taxon>Kitasatosporales</taxon>
        <taxon>Streptomycetaceae</taxon>
        <taxon>Streptomyces</taxon>
    </lineage>
</organism>
<dbReference type="RefSeq" id="WP_167022107.1">
    <property type="nucleotide sequence ID" value="NZ_CP050177.1"/>
</dbReference>